<protein>
    <recommendedName>
        <fullName evidence="2">DUF2958 domain-containing protein</fullName>
    </recommendedName>
</protein>
<proteinExistence type="predicted"/>
<organism evidence="1">
    <name type="scientific">Variovorax paradoxus</name>
    <dbReference type="NCBI Taxonomy" id="34073"/>
    <lineage>
        <taxon>Bacteria</taxon>
        <taxon>Pseudomonadati</taxon>
        <taxon>Pseudomonadota</taxon>
        <taxon>Betaproteobacteria</taxon>
        <taxon>Burkholderiales</taxon>
        <taxon>Comamonadaceae</taxon>
        <taxon>Variovorax</taxon>
    </lineage>
</organism>
<dbReference type="AlphaFoldDB" id="A0A679JTR6"/>
<evidence type="ECO:0008006" key="2">
    <source>
        <dbReference type="Google" id="ProtNLM"/>
    </source>
</evidence>
<dbReference type="InterPro" id="IPR021341">
    <property type="entry name" value="DUF2958"/>
</dbReference>
<dbReference type="EMBL" id="LR743508">
    <property type="protein sequence ID" value="CAA2109740.1"/>
    <property type="molecule type" value="Genomic_DNA"/>
</dbReference>
<sequence length="113" mass="12431">MTTLLNDTLRAQLRANSLFAAENHRFDPPPVVKLFTPNAGATWLLSELDAEDIAFGLCDLGMGFPELGFVSLAELEAFRGHWGLPIERDLHFIADKPLSAYAREAHLAGRIVA</sequence>
<dbReference type="RefSeq" id="WP_339093720.1">
    <property type="nucleotide sequence ID" value="NZ_LR743508.1"/>
</dbReference>
<evidence type="ECO:0000313" key="1">
    <source>
        <dbReference type="EMBL" id="CAA2109740.1"/>
    </source>
</evidence>
<dbReference type="Pfam" id="PF11171">
    <property type="entry name" value="DUF2958"/>
    <property type="match status" value="1"/>
</dbReference>
<name>A0A679JTR6_VARPD</name>
<accession>A0A679JTR6</accession>
<gene>
    <name evidence="1" type="ORF">VVAX_06012</name>
</gene>
<reference evidence="1" key="1">
    <citation type="submission" date="2019-12" db="EMBL/GenBank/DDBJ databases">
        <authorList>
            <person name="Cremers G."/>
        </authorList>
    </citation>
    <scope>NUCLEOTIDE SEQUENCE</scope>
    <source>
        <strain evidence="1">Vvax</strain>
    </source>
</reference>